<feature type="domain" description="Rad50/SbcC-type AAA" evidence="5">
    <location>
        <begin position="6"/>
        <end position="217"/>
    </location>
</feature>
<feature type="coiled-coil region" evidence="4">
    <location>
        <begin position="311"/>
        <end position="377"/>
    </location>
</feature>
<evidence type="ECO:0000256" key="1">
    <source>
        <dbReference type="ARBA" id="ARBA00006930"/>
    </source>
</evidence>
<proteinExistence type="inferred from homology"/>
<evidence type="ECO:0000256" key="2">
    <source>
        <dbReference type="ARBA" id="ARBA00011322"/>
    </source>
</evidence>
<name>A0A844KS11_9FIRM</name>
<feature type="coiled-coil region" evidence="4">
    <location>
        <begin position="605"/>
        <end position="632"/>
    </location>
</feature>
<dbReference type="EMBL" id="WNAL01000067">
    <property type="protein sequence ID" value="MTR83257.1"/>
    <property type="molecule type" value="Genomic_DNA"/>
</dbReference>
<feature type="coiled-coil region" evidence="4">
    <location>
        <begin position="685"/>
        <end position="746"/>
    </location>
</feature>
<dbReference type="Pfam" id="PF13476">
    <property type="entry name" value="AAA_23"/>
    <property type="match status" value="1"/>
</dbReference>
<evidence type="ECO:0000256" key="3">
    <source>
        <dbReference type="ARBA" id="ARBA00013368"/>
    </source>
</evidence>
<dbReference type="RefSeq" id="WP_155177750.1">
    <property type="nucleotide sequence ID" value="NZ_JADMQJ010000023.1"/>
</dbReference>
<evidence type="ECO:0000313" key="7">
    <source>
        <dbReference type="Proteomes" id="UP000446657"/>
    </source>
</evidence>
<evidence type="ECO:0000259" key="5">
    <source>
        <dbReference type="Pfam" id="PF13476"/>
    </source>
</evidence>
<protein>
    <recommendedName>
        <fullName evidence="3">Nuclease SbcCD subunit C</fullName>
    </recommendedName>
</protein>
<dbReference type="PANTHER" id="PTHR32114">
    <property type="entry name" value="ABC TRANSPORTER ABCH.3"/>
    <property type="match status" value="1"/>
</dbReference>
<gene>
    <name evidence="6" type="ORF">GMD30_16680</name>
</gene>
<evidence type="ECO:0000256" key="4">
    <source>
        <dbReference type="SAM" id="Coils"/>
    </source>
</evidence>
<evidence type="ECO:0000313" key="6">
    <source>
        <dbReference type="EMBL" id="MTR83257.1"/>
    </source>
</evidence>
<dbReference type="Proteomes" id="UP000446657">
    <property type="component" value="Unassembled WGS sequence"/>
</dbReference>
<comment type="similarity">
    <text evidence="1">Belongs to the SMC family. SbcC subfamily.</text>
</comment>
<dbReference type="InterPro" id="IPR038729">
    <property type="entry name" value="Rad50/SbcC_AAA"/>
</dbReference>
<reference evidence="6 7" key="1">
    <citation type="journal article" date="2019" name="Nat. Med.">
        <title>A library of human gut bacterial isolates paired with longitudinal multiomics data enables mechanistic microbiome research.</title>
        <authorList>
            <person name="Poyet M."/>
            <person name="Groussin M."/>
            <person name="Gibbons S.M."/>
            <person name="Avila-Pacheco J."/>
            <person name="Jiang X."/>
            <person name="Kearney S.M."/>
            <person name="Perrotta A.R."/>
            <person name="Berdy B."/>
            <person name="Zhao S."/>
            <person name="Lieberman T.D."/>
            <person name="Swanson P.K."/>
            <person name="Smith M."/>
            <person name="Roesemann S."/>
            <person name="Alexander J.E."/>
            <person name="Rich S.A."/>
            <person name="Livny J."/>
            <person name="Vlamakis H."/>
            <person name="Clish C."/>
            <person name="Bullock K."/>
            <person name="Deik A."/>
            <person name="Scott J."/>
            <person name="Pierce K.A."/>
            <person name="Xavier R.J."/>
            <person name="Alm E.J."/>
        </authorList>
    </citation>
    <scope>NUCLEOTIDE SEQUENCE [LARGE SCALE GENOMIC DNA]</scope>
    <source>
        <strain evidence="6 7">BIOML-A1</strain>
    </source>
</reference>
<feature type="coiled-coil region" evidence="4">
    <location>
        <begin position="176"/>
        <end position="203"/>
    </location>
</feature>
<dbReference type="InterPro" id="IPR027417">
    <property type="entry name" value="P-loop_NTPase"/>
</dbReference>
<comment type="subunit">
    <text evidence="2">Heterodimer of SbcC and SbcD.</text>
</comment>
<dbReference type="SUPFAM" id="SSF52540">
    <property type="entry name" value="P-loop containing nucleoside triphosphate hydrolases"/>
    <property type="match status" value="1"/>
</dbReference>
<dbReference type="Gene3D" id="3.40.50.300">
    <property type="entry name" value="P-loop containing nucleotide triphosphate hydrolases"/>
    <property type="match status" value="2"/>
</dbReference>
<organism evidence="6 7">
    <name type="scientific">Roseburia faecis</name>
    <dbReference type="NCBI Taxonomy" id="301302"/>
    <lineage>
        <taxon>Bacteria</taxon>
        <taxon>Bacillati</taxon>
        <taxon>Bacillota</taxon>
        <taxon>Clostridia</taxon>
        <taxon>Lachnospirales</taxon>
        <taxon>Lachnospiraceae</taxon>
        <taxon>Roseburia</taxon>
    </lineage>
</organism>
<accession>A0A844KS11</accession>
<dbReference type="AlphaFoldDB" id="A0A844KS11"/>
<keyword evidence="4" id="KW-0175">Coiled coil</keyword>
<comment type="caution">
    <text evidence="6">The sequence shown here is derived from an EMBL/GenBank/DDBJ whole genome shotgun (WGS) entry which is preliminary data.</text>
</comment>
<dbReference type="PANTHER" id="PTHR32114:SF2">
    <property type="entry name" value="ABC TRANSPORTER ABCH.3"/>
    <property type="match status" value="1"/>
</dbReference>
<sequence length="1028" mass="121618">MKKISKITLENFRVFSGKNEIDFNNSDKKPADFVCIYGKNGFGKTSLFDGFEWFFTGEIHLLAKDLKSNVSKYIGDILKCKYAKDGEKAGVGIQYSDGENGYRTVIRRTNSANDYGKGSTNGVCKEMIDKKQILPHSKIDSFVYATKPSDMYNEWGNFWDPDNKQREIFESVYNVYKKICNEIKDYTEQLGELENKLKQLNIEQKVGDYNKSMESYNRLLVKGIPDLPYIEYFKNNKININSNLFSKKAAEQLSTYILNQNLVNSQCKFLQDYFEDYQNFIGLQQEMSNRKKRWERIISKCQKKRELLLQAEDLENKGKKYIESRDKLLAEFDKSWFDDYQKYIRIKTKYQILNEQLENKRAEMKKVSNHIENFKKSIENCSRKKNSVLIKCEEWKKQIKALDIQEKSLFKEDTLNSLKEKKEKVDEQRQIYEKELFYLNKASVGEYEKFIESLTSDELLLYHWIKEWDENEKKLKGVLNASRLKERDAKYRYETMRENVNSLDNLLTLAKKEIQKNDTCICPVCKSKFGDQKELLGKIDMSVQRDTLLMLKTQWDSAIEILKKAEDDYRMGCEDIKTSINTKVYTIEQLIVSCEQESIRYKKEWNEKQELIQEVKEKKERLKQAVDQDMEIDIGRLSVESVENACEKSLSIIDQMLIENENNIKEQQKKQESFLKEIKQNEILADEFRKEIEDFSSNSSNLQKREIMEQRKIFSYEEFQTIIEEYKDKIQQCESEKKEVQDMLKKYNIYYTDNVEKYRSLLETKKIESADWVERYEQYKEKLFQKQNISKKTITLYLKKVDFNINTAQEKLKIWNECMSDVIVKDFVNEYNHIIEEKVELQQKRTFSENKEKIAKDIFQTVRTQLEEHIKKAFGGVTISQIYSKIEPHKRFTKLQYKVSINDNSAPELYMKVSNSKNEDIMPELFFSSAQLNTVALSVFLGGALSASNPKVNTIFIDDPIGHFDDLNVLSFIDVLRTIISETDWQIIISTHEESFYEIMKVKLNPKYYNSKFLIFKDEGNVEEDVKV</sequence>